<accession>A0A8T0JIL7</accession>
<keyword evidence="1" id="KW-0677">Repeat</keyword>
<dbReference type="EMBL" id="JABFOF010000011">
    <property type="protein sequence ID" value="KAG2372434.1"/>
    <property type="molecule type" value="Genomic_DNA"/>
</dbReference>
<dbReference type="Proteomes" id="UP000743370">
    <property type="component" value="Unassembled WGS sequence"/>
</dbReference>
<name>A0A8T0JIL7_PHAAN</name>
<dbReference type="NCBIfam" id="TIGR00756">
    <property type="entry name" value="PPR"/>
    <property type="match status" value="4"/>
</dbReference>
<evidence type="ECO:0000256" key="3">
    <source>
        <dbReference type="SAM" id="MobiDB-lite"/>
    </source>
</evidence>
<dbReference type="InterPro" id="IPR002885">
    <property type="entry name" value="PPR_rpt"/>
</dbReference>
<gene>
    <name evidence="4" type="ORF">HKW66_Vig0206970</name>
</gene>
<evidence type="ECO:0000256" key="1">
    <source>
        <dbReference type="ARBA" id="ARBA00022737"/>
    </source>
</evidence>
<evidence type="ECO:0000313" key="5">
    <source>
        <dbReference type="Proteomes" id="UP000743370"/>
    </source>
</evidence>
<feature type="repeat" description="PPR" evidence="2">
    <location>
        <begin position="62"/>
        <end position="96"/>
    </location>
</feature>
<dbReference type="Pfam" id="PF13041">
    <property type="entry name" value="PPR_2"/>
    <property type="match status" value="1"/>
</dbReference>
<dbReference type="PROSITE" id="PS51375">
    <property type="entry name" value="PPR"/>
    <property type="match status" value="3"/>
</dbReference>
<dbReference type="Pfam" id="PF01535">
    <property type="entry name" value="PPR"/>
    <property type="match status" value="2"/>
</dbReference>
<dbReference type="PANTHER" id="PTHR47928:SF207">
    <property type="entry name" value="PENTATRICOPEPTIDE REPEAT-CONTAINING PROTEIN"/>
    <property type="match status" value="1"/>
</dbReference>
<dbReference type="Gene3D" id="1.25.40.10">
    <property type="entry name" value="Tetratricopeptide repeat domain"/>
    <property type="match status" value="2"/>
</dbReference>
<evidence type="ECO:0000313" key="4">
    <source>
        <dbReference type="EMBL" id="KAG2372434.1"/>
    </source>
</evidence>
<protein>
    <submittedName>
        <fullName evidence="4">Pentatricopeptide repeat-containing protein</fullName>
    </submittedName>
</protein>
<dbReference type="AlphaFoldDB" id="A0A8T0JIL7"/>
<sequence>MDFLALIKLNPSLRKQPPSTKVAPSVSTNLPSHLGHSLVKAALNVGDLRRAQQLFDNIPQPDPTTCYTLISALTIYGFPHEALRLYASLRERKIKPQNTVFLAVAKASGASGDLLRVKEIHDDSIRCGMISDVFLGNALIHAYGKCRCTEGARRVFDDLVVKDVVSWTSMSSCYVNCGLPRQGLAVFREMGRNGVKPNSVTVSSILPACSELKDLKSGRAIHGYAMRHGMMENVYVCSALVSMYARCLSVKPARLVFDLMPHRDVVSWNGLLSAYFTNKEYERGLALFSQMRSKGVQQRLAELSKAIMAKSKDDIKYGTAQARLSEDEAVRVAYVNGTPLEGGMISHSQPVDMFESARNVANNGAPKDSNADNNQSQMQKSHRPEEASSAEFTRDG</sequence>
<dbReference type="InterPro" id="IPR050421">
    <property type="entry name" value="PPR"/>
</dbReference>
<comment type="caution">
    <text evidence="4">The sequence shown here is derived from an EMBL/GenBank/DDBJ whole genome shotgun (WGS) entry which is preliminary data.</text>
</comment>
<feature type="repeat" description="PPR" evidence="2">
    <location>
        <begin position="264"/>
        <end position="298"/>
    </location>
</feature>
<feature type="compositionally biased region" description="Basic and acidic residues" evidence="3">
    <location>
        <begin position="382"/>
        <end position="396"/>
    </location>
</feature>
<proteinExistence type="predicted"/>
<dbReference type="PANTHER" id="PTHR47928">
    <property type="entry name" value="REPEAT-CONTAINING PROTEIN, PUTATIVE-RELATED"/>
    <property type="match status" value="1"/>
</dbReference>
<dbReference type="FunFam" id="1.25.40.10:FF:000344">
    <property type="entry name" value="Pentatricopeptide repeat-containing protein"/>
    <property type="match status" value="1"/>
</dbReference>
<reference evidence="4 5" key="1">
    <citation type="submission" date="2020-05" db="EMBL/GenBank/DDBJ databases">
        <title>Vigna angularis (adzuki bean) Var. LongXiaoDou No. 4 denovo assembly.</title>
        <authorList>
            <person name="Xiang H."/>
        </authorList>
    </citation>
    <scope>NUCLEOTIDE SEQUENCE [LARGE SCALE GENOMIC DNA]</scope>
    <source>
        <tissue evidence="4">Leaf</tissue>
    </source>
</reference>
<dbReference type="GO" id="GO:0016070">
    <property type="term" value="P:RNA metabolic process"/>
    <property type="evidence" value="ECO:0007669"/>
    <property type="project" value="UniProtKB-ARBA"/>
</dbReference>
<organism evidence="4 5">
    <name type="scientific">Phaseolus angularis</name>
    <name type="common">Azuki bean</name>
    <name type="synonym">Vigna angularis</name>
    <dbReference type="NCBI Taxonomy" id="3914"/>
    <lineage>
        <taxon>Eukaryota</taxon>
        <taxon>Viridiplantae</taxon>
        <taxon>Streptophyta</taxon>
        <taxon>Embryophyta</taxon>
        <taxon>Tracheophyta</taxon>
        <taxon>Spermatophyta</taxon>
        <taxon>Magnoliopsida</taxon>
        <taxon>eudicotyledons</taxon>
        <taxon>Gunneridae</taxon>
        <taxon>Pentapetalae</taxon>
        <taxon>rosids</taxon>
        <taxon>fabids</taxon>
        <taxon>Fabales</taxon>
        <taxon>Fabaceae</taxon>
        <taxon>Papilionoideae</taxon>
        <taxon>50 kb inversion clade</taxon>
        <taxon>NPAAA clade</taxon>
        <taxon>indigoferoid/millettioid clade</taxon>
        <taxon>Phaseoleae</taxon>
        <taxon>Vigna</taxon>
    </lineage>
</organism>
<dbReference type="InterPro" id="IPR011990">
    <property type="entry name" value="TPR-like_helical_dom_sf"/>
</dbReference>
<dbReference type="FunFam" id="1.25.40.10:FF:000285">
    <property type="entry name" value="Pentatricopeptide repeat-containing protein, chloroplastic"/>
    <property type="match status" value="1"/>
</dbReference>
<evidence type="ECO:0000256" key="2">
    <source>
        <dbReference type="PROSITE-ProRule" id="PRU00708"/>
    </source>
</evidence>
<feature type="repeat" description="PPR" evidence="2">
    <location>
        <begin position="163"/>
        <end position="197"/>
    </location>
</feature>
<feature type="region of interest" description="Disordered" evidence="3">
    <location>
        <begin position="358"/>
        <end position="396"/>
    </location>
</feature>